<dbReference type="OrthoDB" id="10364855at2759"/>
<sequence>MGTNVCVLALLLMACVAAVTCTNARPRRGCDTLCKLKSLTHQAGKRTKSVDRNQGSYPWNQGDTSPTYTADDMTKDPKSTCIFDEALKRISPKWQERLLSVLEGALMETKGKEVDDGSFGL</sequence>
<feature type="chain" id="PRO_5038275665" evidence="2">
    <location>
        <begin position="22"/>
        <end position="121"/>
    </location>
</feature>
<protein>
    <submittedName>
        <fullName evidence="3">Uncharacterized protein</fullName>
    </submittedName>
</protein>
<dbReference type="EnsemblMetazoa" id="XM_038202507.1">
    <property type="protein sequence ID" value="XP_038058435.1"/>
    <property type="gene ID" value="LOC119729767"/>
</dbReference>
<evidence type="ECO:0000256" key="2">
    <source>
        <dbReference type="SAM" id="SignalP"/>
    </source>
</evidence>
<evidence type="ECO:0000313" key="3">
    <source>
        <dbReference type="EnsemblMetazoa" id="XP_038058436.1"/>
    </source>
</evidence>
<evidence type="ECO:0000256" key="1">
    <source>
        <dbReference type="SAM" id="MobiDB-lite"/>
    </source>
</evidence>
<dbReference type="GeneID" id="119729767"/>
<dbReference type="OMA" id="QTSTCIF"/>
<dbReference type="EnsemblMetazoa" id="XM_038202508.1">
    <property type="protein sequence ID" value="XP_038058436.1"/>
    <property type="gene ID" value="LOC119729767"/>
</dbReference>
<reference evidence="3" key="1">
    <citation type="submission" date="2022-11" db="UniProtKB">
        <authorList>
            <consortium name="EnsemblMetazoa"/>
        </authorList>
    </citation>
    <scope>IDENTIFICATION</scope>
</reference>
<name>A0A914A4W6_PATMI</name>
<proteinExistence type="predicted"/>
<accession>A0A914A4W6</accession>
<feature type="region of interest" description="Disordered" evidence="1">
    <location>
        <begin position="42"/>
        <end position="73"/>
    </location>
</feature>
<feature type="signal peptide" evidence="2">
    <location>
        <begin position="1"/>
        <end position="21"/>
    </location>
</feature>
<dbReference type="AlphaFoldDB" id="A0A914A4W6"/>
<dbReference type="Proteomes" id="UP000887568">
    <property type="component" value="Unplaced"/>
</dbReference>
<dbReference type="RefSeq" id="XP_038058436.1">
    <property type="nucleotide sequence ID" value="XM_038202508.1"/>
</dbReference>
<dbReference type="RefSeq" id="XP_038058435.1">
    <property type="nucleotide sequence ID" value="XM_038202507.1"/>
</dbReference>
<feature type="compositionally biased region" description="Polar residues" evidence="1">
    <location>
        <begin position="52"/>
        <end position="68"/>
    </location>
</feature>
<evidence type="ECO:0000313" key="4">
    <source>
        <dbReference type="Proteomes" id="UP000887568"/>
    </source>
</evidence>
<organism evidence="3 4">
    <name type="scientific">Patiria miniata</name>
    <name type="common">Bat star</name>
    <name type="synonym">Asterina miniata</name>
    <dbReference type="NCBI Taxonomy" id="46514"/>
    <lineage>
        <taxon>Eukaryota</taxon>
        <taxon>Metazoa</taxon>
        <taxon>Echinodermata</taxon>
        <taxon>Eleutherozoa</taxon>
        <taxon>Asterozoa</taxon>
        <taxon>Asteroidea</taxon>
        <taxon>Valvatacea</taxon>
        <taxon>Valvatida</taxon>
        <taxon>Asterinidae</taxon>
        <taxon>Patiria</taxon>
    </lineage>
</organism>
<keyword evidence="2" id="KW-0732">Signal</keyword>
<keyword evidence="4" id="KW-1185">Reference proteome</keyword>